<evidence type="ECO:0000313" key="9">
    <source>
        <dbReference type="EMBL" id="QZX52244.1"/>
    </source>
</evidence>
<evidence type="ECO:0000256" key="3">
    <source>
        <dbReference type="ARBA" id="ARBA00022723"/>
    </source>
</evidence>
<dbReference type="Gene3D" id="3.10.120.10">
    <property type="entry name" value="Cytochrome b5-like heme/steroid binding domain"/>
    <property type="match status" value="1"/>
</dbReference>
<evidence type="ECO:0000256" key="4">
    <source>
        <dbReference type="ARBA" id="ARBA00022824"/>
    </source>
</evidence>
<dbReference type="FunFam" id="3.10.120.10:FF:000003">
    <property type="entry name" value="membrane-associated progesterone receptor component 1"/>
    <property type="match status" value="1"/>
</dbReference>
<dbReference type="InterPro" id="IPR001199">
    <property type="entry name" value="Cyt_B5-like_heme/steroid-bd"/>
</dbReference>
<dbReference type="GO" id="GO:0020037">
    <property type="term" value="F:heme binding"/>
    <property type="evidence" value="ECO:0007669"/>
    <property type="project" value="UniProtKB-ARBA"/>
</dbReference>
<evidence type="ECO:0000256" key="5">
    <source>
        <dbReference type="ARBA" id="ARBA00023004"/>
    </source>
</evidence>
<dbReference type="SMART" id="SM01117">
    <property type="entry name" value="Cyt-b5"/>
    <property type="match status" value="1"/>
</dbReference>
<dbReference type="GO" id="GO:0016020">
    <property type="term" value="C:membrane"/>
    <property type="evidence" value="ECO:0007669"/>
    <property type="project" value="TreeGrafter"/>
</dbReference>
<evidence type="ECO:0000256" key="2">
    <source>
        <dbReference type="ARBA" id="ARBA00022617"/>
    </source>
</evidence>
<evidence type="ECO:0000259" key="8">
    <source>
        <dbReference type="SMART" id="SM01117"/>
    </source>
</evidence>
<evidence type="ECO:0000256" key="6">
    <source>
        <dbReference type="ARBA" id="ARBA00038357"/>
    </source>
</evidence>
<keyword evidence="3" id="KW-0479">Metal-binding</keyword>
<evidence type="ECO:0000256" key="1">
    <source>
        <dbReference type="ARBA" id="ARBA00004240"/>
    </source>
</evidence>
<dbReference type="AlphaFoldDB" id="A0A8K1C1Q9"/>
<dbReference type="GO" id="GO:0005783">
    <property type="term" value="C:endoplasmic reticulum"/>
    <property type="evidence" value="ECO:0007669"/>
    <property type="project" value="UniProtKB-SubCell"/>
</dbReference>
<dbReference type="SUPFAM" id="SSF55856">
    <property type="entry name" value="Cytochrome b5-like heme/steroid binding domain"/>
    <property type="match status" value="1"/>
</dbReference>
<evidence type="ECO:0000256" key="7">
    <source>
        <dbReference type="SAM" id="SignalP"/>
    </source>
</evidence>
<dbReference type="InterPro" id="IPR050577">
    <property type="entry name" value="MAPR/NEUFC/NENF-like"/>
</dbReference>
<organism evidence="9">
    <name type="scientific">Phaffia rhodozyma</name>
    <name type="common">Yeast</name>
    <name type="synonym">Xanthophyllomyces dendrorhous</name>
    <dbReference type="NCBI Taxonomy" id="264483"/>
    <lineage>
        <taxon>Eukaryota</taxon>
        <taxon>Fungi</taxon>
        <taxon>Dikarya</taxon>
        <taxon>Basidiomycota</taxon>
        <taxon>Agaricomycotina</taxon>
        <taxon>Tremellomycetes</taxon>
        <taxon>Cystofilobasidiales</taxon>
        <taxon>Mrakiaceae</taxon>
        <taxon>Phaffia</taxon>
    </lineage>
</organism>
<dbReference type="EMBL" id="MN956832">
    <property type="protein sequence ID" value="QZX52244.1"/>
    <property type="molecule type" value="Genomic_DNA"/>
</dbReference>
<proteinExistence type="inferred from homology"/>
<feature type="signal peptide" evidence="7">
    <location>
        <begin position="1"/>
        <end position="21"/>
    </location>
</feature>
<dbReference type="Pfam" id="PF00173">
    <property type="entry name" value="Cyt-b5"/>
    <property type="match status" value="1"/>
</dbReference>
<keyword evidence="7" id="KW-0732">Signal</keyword>
<feature type="domain" description="Cytochrome b5 heme-binding" evidence="8">
    <location>
        <begin position="61"/>
        <end position="163"/>
    </location>
</feature>
<reference evidence="9" key="1">
    <citation type="submission" date="2020-01" db="EMBL/GenBank/DDBJ databases">
        <title>Damage response protein 1 (Dap1) functions in the biosynthesis of carotenoids and sterols in Xanthophyllomyces dendrorhous.</title>
        <authorList>
            <person name="Ana Maria G."/>
            <person name="Maximiliano V."/>
            <person name="Salvador B."/>
            <person name="Melissa G."/>
            <person name="Maria Soledad G."/>
            <person name="Dionisia S."/>
            <person name="Marcelo B."/>
            <person name="Victor C."/>
            <person name="Jennifer A."/>
        </authorList>
    </citation>
    <scope>NUCLEOTIDE SEQUENCE</scope>
    <source>
        <strain evidence="9">UCD 67-385</strain>
    </source>
</reference>
<name>A0A8K1C1Q9_PHARH</name>
<dbReference type="InterPro" id="IPR036400">
    <property type="entry name" value="Cyt_B5-like_heme/steroid_sf"/>
</dbReference>
<dbReference type="PANTHER" id="PTHR10281:SF72">
    <property type="entry name" value="NEUDESIN"/>
    <property type="match status" value="1"/>
</dbReference>
<sequence length="168" mass="18617">MSLSILVPIVLILPMAFVAYSIVFPAVSPGYDGLDSLPNSHNEGYTWIPLEAQRALLLRTYTPKELAPFDGTQSDGRILLAIDRKVFDVTAGRTFYGPDGPYGNFAGRDASRGMAKQSFELEMLTPIDQPIDKLQDLTPSEIENMNGWIEHFTNKYIICGSLIENTDS</sequence>
<keyword evidence="2" id="KW-0349">Heme</keyword>
<protein>
    <submittedName>
        <fullName evidence="9">Damage response protein 1</fullName>
    </submittedName>
</protein>
<comment type="similarity">
    <text evidence="6">Belongs to the cytochrome b5 family. MAPR subfamily.</text>
</comment>
<comment type="subcellular location">
    <subcellularLocation>
        <location evidence="1">Endoplasmic reticulum</location>
    </subcellularLocation>
</comment>
<keyword evidence="4" id="KW-0256">Endoplasmic reticulum</keyword>
<accession>A0A8K1C1Q9</accession>
<gene>
    <name evidence="9" type="primary">DAP1</name>
</gene>
<dbReference type="GO" id="GO:0046872">
    <property type="term" value="F:metal ion binding"/>
    <property type="evidence" value="ECO:0007669"/>
    <property type="project" value="UniProtKB-KW"/>
</dbReference>
<keyword evidence="5" id="KW-0408">Iron</keyword>
<dbReference type="PANTHER" id="PTHR10281">
    <property type="entry name" value="MEMBRANE-ASSOCIATED PROGESTERONE RECEPTOR COMPONENT-RELATED"/>
    <property type="match status" value="1"/>
</dbReference>
<feature type="chain" id="PRO_5035457648" evidence="7">
    <location>
        <begin position="22"/>
        <end position="168"/>
    </location>
</feature>